<dbReference type="InterPro" id="IPR013083">
    <property type="entry name" value="Znf_RING/FYVE/PHD"/>
</dbReference>
<dbReference type="OMA" id="RCSGWSH"/>
<reference evidence="7 8" key="1">
    <citation type="journal article" date="2013" name="Front. Plant Sci.">
        <title>The Reference Genome of the Halophytic Plant Eutrema salsugineum.</title>
        <authorList>
            <person name="Yang R."/>
            <person name="Jarvis D.E."/>
            <person name="Chen H."/>
            <person name="Beilstein M.A."/>
            <person name="Grimwood J."/>
            <person name="Jenkins J."/>
            <person name="Shu S."/>
            <person name="Prochnik S."/>
            <person name="Xin M."/>
            <person name="Ma C."/>
            <person name="Schmutz J."/>
            <person name="Wing R.A."/>
            <person name="Mitchell-Olds T."/>
            <person name="Schumaker K.S."/>
            <person name="Wang X."/>
        </authorList>
    </citation>
    <scope>NUCLEOTIDE SEQUENCE [LARGE SCALE GENOMIC DNA]</scope>
</reference>
<gene>
    <name evidence="7" type="ORF">EUTSA_v10018197mg</name>
</gene>
<dbReference type="EMBL" id="KI517953">
    <property type="protein sequence ID" value="ESQ28637.1"/>
    <property type="molecule type" value="Genomic_DNA"/>
</dbReference>
<keyword evidence="5" id="KW-0804">Transcription</keyword>
<feature type="domain" description="Zinc finger PHD-type" evidence="6">
    <location>
        <begin position="612"/>
        <end position="658"/>
    </location>
</feature>
<dbReference type="Pfam" id="PF25874">
    <property type="entry name" value="WHD_plant_repro"/>
    <property type="match status" value="1"/>
</dbReference>
<name>V4KFP2_EUTSA</name>
<dbReference type="CDD" id="cd15556">
    <property type="entry name" value="PHD_MMD1_like"/>
    <property type="match status" value="1"/>
</dbReference>
<accession>V4KFP2</accession>
<evidence type="ECO:0000313" key="8">
    <source>
        <dbReference type="Proteomes" id="UP000030689"/>
    </source>
</evidence>
<evidence type="ECO:0000259" key="6">
    <source>
        <dbReference type="SMART" id="SM00249"/>
    </source>
</evidence>
<keyword evidence="8" id="KW-1185">Reference proteome</keyword>
<dbReference type="Gene3D" id="3.30.40.10">
    <property type="entry name" value="Zinc/RING finger domain, C3HC4 (zinc finger)"/>
    <property type="match status" value="1"/>
</dbReference>
<dbReference type="STRING" id="72664.V4KFP2"/>
<dbReference type="PANTHER" id="PTHR46201:SF9">
    <property type="entry name" value="PHD FINGER PROTEIN MALE MEIOCYTE DEATH 1"/>
    <property type="match status" value="1"/>
</dbReference>
<evidence type="ECO:0000256" key="2">
    <source>
        <dbReference type="ARBA" id="ARBA00022771"/>
    </source>
</evidence>
<evidence type="ECO:0000256" key="5">
    <source>
        <dbReference type="ARBA" id="ARBA00023163"/>
    </source>
</evidence>
<dbReference type="PROSITE" id="PS01359">
    <property type="entry name" value="ZF_PHD_1"/>
    <property type="match status" value="1"/>
</dbReference>
<dbReference type="InterPro" id="IPR058054">
    <property type="entry name" value="Znf_MS1-like"/>
</dbReference>
<organism evidence="7 8">
    <name type="scientific">Eutrema salsugineum</name>
    <name type="common">Saltwater cress</name>
    <name type="synonym">Sisymbrium salsugineum</name>
    <dbReference type="NCBI Taxonomy" id="72664"/>
    <lineage>
        <taxon>Eukaryota</taxon>
        <taxon>Viridiplantae</taxon>
        <taxon>Streptophyta</taxon>
        <taxon>Embryophyta</taxon>
        <taxon>Tracheophyta</taxon>
        <taxon>Spermatophyta</taxon>
        <taxon>Magnoliopsida</taxon>
        <taxon>eudicotyledons</taxon>
        <taxon>Gunneridae</taxon>
        <taxon>Pentapetalae</taxon>
        <taxon>rosids</taxon>
        <taxon>malvids</taxon>
        <taxon>Brassicales</taxon>
        <taxon>Brassicaceae</taxon>
        <taxon>Eutremeae</taxon>
        <taxon>Eutrema</taxon>
    </lineage>
</organism>
<dbReference type="InterPro" id="IPR059080">
    <property type="entry name" value="WHD_PTC1"/>
</dbReference>
<dbReference type="InterPro" id="IPR019786">
    <property type="entry name" value="Zinc_finger_PHD-type_CS"/>
</dbReference>
<keyword evidence="2" id="KW-0863">Zinc-finger</keyword>
<keyword evidence="4" id="KW-0805">Transcription regulation</keyword>
<keyword evidence="1" id="KW-0479">Metal-binding</keyword>
<dbReference type="Gramene" id="ESQ28637">
    <property type="protein sequence ID" value="ESQ28637"/>
    <property type="gene ID" value="EUTSA_v10018197mg"/>
</dbReference>
<dbReference type="FunFam" id="3.30.40.10:FF:000554">
    <property type="entry name" value="PHD finger protein MALE STERILITY 1"/>
    <property type="match status" value="1"/>
</dbReference>
<dbReference type="InterPro" id="IPR011011">
    <property type="entry name" value="Znf_FYVE_PHD"/>
</dbReference>
<dbReference type="Pfam" id="PF00628">
    <property type="entry name" value="PHD"/>
    <property type="match status" value="1"/>
</dbReference>
<evidence type="ECO:0000313" key="7">
    <source>
        <dbReference type="EMBL" id="ESQ28637.1"/>
    </source>
</evidence>
<dbReference type="KEGG" id="eus:EUTSA_v10018197mg"/>
<dbReference type="InterPro" id="IPR001965">
    <property type="entry name" value="Znf_PHD"/>
</dbReference>
<keyword evidence="3" id="KW-0862">Zinc</keyword>
<protein>
    <recommendedName>
        <fullName evidence="6">Zinc finger PHD-type domain-containing protein</fullName>
    </recommendedName>
</protein>
<evidence type="ECO:0000256" key="1">
    <source>
        <dbReference type="ARBA" id="ARBA00022723"/>
    </source>
</evidence>
<dbReference type="AlphaFoldDB" id="V4KFP2"/>
<evidence type="ECO:0000256" key="4">
    <source>
        <dbReference type="ARBA" id="ARBA00023015"/>
    </source>
</evidence>
<dbReference type="InterPro" id="IPR057765">
    <property type="entry name" value="MS1-like_ubiquitin"/>
</dbReference>
<dbReference type="Proteomes" id="UP000030689">
    <property type="component" value="Unassembled WGS sequence"/>
</dbReference>
<dbReference type="OrthoDB" id="436852at2759"/>
<evidence type="ECO:0000256" key="3">
    <source>
        <dbReference type="ARBA" id="ARBA00022833"/>
    </source>
</evidence>
<dbReference type="SMART" id="SM00249">
    <property type="entry name" value="PHD"/>
    <property type="match status" value="1"/>
</dbReference>
<dbReference type="Pfam" id="PF25565">
    <property type="entry name" value="Ubiquitin_At1g33420"/>
    <property type="match status" value="1"/>
</dbReference>
<dbReference type="SUPFAM" id="SSF57903">
    <property type="entry name" value="FYVE/PHD zinc finger"/>
    <property type="match status" value="1"/>
</dbReference>
<dbReference type="eggNOG" id="KOG1844">
    <property type="taxonomic scope" value="Eukaryota"/>
</dbReference>
<dbReference type="GO" id="GO:0008270">
    <property type="term" value="F:zinc ion binding"/>
    <property type="evidence" value="ECO:0007669"/>
    <property type="project" value="UniProtKB-KW"/>
</dbReference>
<dbReference type="PANTHER" id="PTHR46201">
    <property type="entry name" value="PHD FINGER PROTEIN MALE MEIOCYTE DEATH 1-RELATED"/>
    <property type="match status" value="1"/>
</dbReference>
<proteinExistence type="predicted"/>
<sequence>MPVPIIETCRKRKRKPKVYNLQRFGEEEFPVNRNGSFRDNIRVFLRDFAEVEDYNIRGMPVWCTLLSHETKNSVIPLYTIEEEVVRSSEPYCDHCKCTGWSNHFVSKRKYHFVIPIDTEWNLPLEDDVFDLQTHLLHGLIHTNGFGHLICVNGFEGGSRYLCGREIVDLWDRVCTNLGARMITVEDLSKKRSLDLRLLYGVAYGHSWFGRWGYKFCRGSYGVTKNDYESAIELLGSLELDQIVFDFSEHKQSREIKKIFRYYRGMSEGHLKTFKDLLGFMLIIKSHAPQTSKLHVAPPPSPDFPHQKRSNRLFLKKSDVLENEKSLGYKSYSIVAANLGSRWPVRRLEYAAEVIVESLKEMKARKQNGMTRQDVRDAARLLIGDTGLLDYVLKSMNNVVVGNVLVRRYVDPMTRILHYTIQELDDATKLIEPKKEPALEVIPLRVVTESKPGADVHGDLQLLYTNVLLNYPESESVRSATQAILDSKHFVKEWPLWDNNDKIFRFVCRIDPSLIDLRTEQITELPPGELVTVSLQATVFDLKQAIEDTFRDTYCILTNFVVNEIDELKEDGDDRKVLFGRLESCSALTVRGFGIDMESELKFQGGCETWMVKCVCRARDDDGERMISCDVCEVWQHTRCCGIDDSDTLPPLYVCSNCCEDFADQQKKVLQPKYEFPNADHMLLIEAGDDYFGGESSCLGMMFPSESFLSEQFIL</sequence>
<dbReference type="InterPro" id="IPR019787">
    <property type="entry name" value="Znf_PHD-finger"/>
</dbReference>